<dbReference type="AlphaFoldDB" id="A0A074WZ79"/>
<organism evidence="10 11">
    <name type="scientific">Aureobasidium namibiae CBS 147.97</name>
    <dbReference type="NCBI Taxonomy" id="1043004"/>
    <lineage>
        <taxon>Eukaryota</taxon>
        <taxon>Fungi</taxon>
        <taxon>Dikarya</taxon>
        <taxon>Ascomycota</taxon>
        <taxon>Pezizomycotina</taxon>
        <taxon>Dothideomycetes</taxon>
        <taxon>Dothideomycetidae</taxon>
        <taxon>Dothideales</taxon>
        <taxon>Saccotheciaceae</taxon>
        <taxon>Aureobasidium</taxon>
    </lineage>
</organism>
<reference evidence="10 11" key="1">
    <citation type="journal article" date="2014" name="BMC Genomics">
        <title>Genome sequencing of four Aureobasidium pullulans varieties: biotechnological potential, stress tolerance, and description of new species.</title>
        <authorList>
            <person name="Gostin Ar C."/>
            <person name="Ohm R.A."/>
            <person name="Kogej T."/>
            <person name="Sonjak S."/>
            <person name="Turk M."/>
            <person name="Zajc J."/>
            <person name="Zalar P."/>
            <person name="Grube M."/>
            <person name="Sun H."/>
            <person name="Han J."/>
            <person name="Sharma A."/>
            <person name="Chiniquy J."/>
            <person name="Ngan C.Y."/>
            <person name="Lipzen A."/>
            <person name="Barry K."/>
            <person name="Grigoriev I.V."/>
            <person name="Gunde-Cimerman N."/>
        </authorList>
    </citation>
    <scope>NUCLEOTIDE SEQUENCE [LARGE SCALE GENOMIC DNA]</scope>
    <source>
        <strain evidence="10 11">CBS 147.97</strain>
    </source>
</reference>
<comment type="similarity">
    <text evidence="2 9">Belongs to the UQCRB/QCR7 family.</text>
</comment>
<dbReference type="EMBL" id="KL584706">
    <property type="protein sequence ID" value="KEQ75072.1"/>
    <property type="molecule type" value="Genomic_DNA"/>
</dbReference>
<evidence type="ECO:0000256" key="9">
    <source>
        <dbReference type="PIRNR" id="PIRNR000022"/>
    </source>
</evidence>
<dbReference type="GO" id="GO:0005743">
    <property type="term" value="C:mitochondrial inner membrane"/>
    <property type="evidence" value="ECO:0007669"/>
    <property type="project" value="UniProtKB-SubCell"/>
</dbReference>
<dbReference type="GO" id="GO:0006122">
    <property type="term" value="P:mitochondrial electron transport, ubiquinol to cytochrome c"/>
    <property type="evidence" value="ECO:0007669"/>
    <property type="project" value="InterPro"/>
</dbReference>
<dbReference type="Proteomes" id="UP000027730">
    <property type="component" value="Unassembled WGS sequence"/>
</dbReference>
<dbReference type="PANTHER" id="PTHR12022:SF0">
    <property type="entry name" value="CYTOCHROME B-C1 COMPLEX SUBUNIT 7"/>
    <property type="match status" value="1"/>
</dbReference>
<dbReference type="STRING" id="1043004.A0A074WZ79"/>
<keyword evidence="11" id="KW-1185">Reference proteome</keyword>
<comment type="subcellular location">
    <subcellularLocation>
        <location evidence="1">Mitochondrion inner membrane</location>
        <topology evidence="1">Peripheral membrane protein</topology>
        <orientation evidence="1">Matrix side</orientation>
    </subcellularLocation>
</comment>
<keyword evidence="7 9" id="KW-0496">Mitochondrion</keyword>
<dbReference type="RefSeq" id="XP_013429029.1">
    <property type="nucleotide sequence ID" value="XM_013573575.1"/>
</dbReference>
<evidence type="ECO:0000256" key="5">
    <source>
        <dbReference type="ARBA" id="ARBA00022792"/>
    </source>
</evidence>
<dbReference type="PANTHER" id="PTHR12022">
    <property type="entry name" value="UBIQUINOL-CYTOCHROME C REDUCTASE COMPLEX 14 KD PROTEIN"/>
    <property type="match status" value="1"/>
</dbReference>
<dbReference type="InterPro" id="IPR003197">
    <property type="entry name" value="QCR7"/>
</dbReference>
<comment type="function">
    <text evidence="9">Component of the ubiquinol-cytochrome c oxidoreductase, a multisubunit transmembrane complex that is part of the mitochondrial electron transport chain which drives oxidative phosphorylation.</text>
</comment>
<dbReference type="Pfam" id="PF02271">
    <property type="entry name" value="UCR_14kD"/>
    <property type="match status" value="1"/>
</dbReference>
<accession>A0A074WZ79</accession>
<proteinExistence type="inferred from homology"/>
<evidence type="ECO:0000256" key="8">
    <source>
        <dbReference type="ARBA" id="ARBA00023136"/>
    </source>
</evidence>
<keyword evidence="4 9" id="KW-0679">Respiratory chain</keyword>
<evidence type="ECO:0000256" key="2">
    <source>
        <dbReference type="ARBA" id="ARBA00008554"/>
    </source>
</evidence>
<evidence type="ECO:0000256" key="7">
    <source>
        <dbReference type="ARBA" id="ARBA00023128"/>
    </source>
</evidence>
<evidence type="ECO:0000256" key="3">
    <source>
        <dbReference type="ARBA" id="ARBA00022448"/>
    </source>
</evidence>
<sequence length="122" mass="14419">MSQPSLTNFIVKRPWLKRWMTPLANWYSDTAGYRKLGLRADDLIPEESETVLLALKRLPPKEAYDRVFRMRRAFQCSISHQLLPKNEQTKPEDDIAYLSPIIKEIEAERRERMDLDAMVIKK</sequence>
<dbReference type="FunFam" id="1.10.1090.10:FF:000001">
    <property type="entry name" value="Cytochrome b-c1 complex subunit 7"/>
    <property type="match status" value="1"/>
</dbReference>
<dbReference type="OrthoDB" id="425749at2759"/>
<dbReference type="GeneID" id="25409830"/>
<protein>
    <recommendedName>
        <fullName evidence="9">Cytochrome b-c1 complex subunit 7</fullName>
    </recommendedName>
</protein>
<keyword evidence="3 9" id="KW-0813">Transport</keyword>
<dbReference type="InterPro" id="IPR036544">
    <property type="entry name" value="QCR7_sf"/>
</dbReference>
<keyword evidence="8 9" id="KW-0472">Membrane</keyword>
<dbReference type="PIRSF" id="PIRSF000022">
    <property type="entry name" value="Bc1_14K"/>
    <property type="match status" value="1"/>
</dbReference>
<dbReference type="HOGENOM" id="CLU_115154_1_0_1"/>
<evidence type="ECO:0000313" key="10">
    <source>
        <dbReference type="EMBL" id="KEQ75072.1"/>
    </source>
</evidence>
<gene>
    <name evidence="10" type="ORF">M436DRAFT_42811</name>
</gene>
<dbReference type="SUPFAM" id="SSF81524">
    <property type="entry name" value="14 kDa protein of cytochrome bc1 complex (Ubiquinol-cytochrome c reductase)"/>
    <property type="match status" value="1"/>
</dbReference>
<dbReference type="Gene3D" id="1.10.1090.10">
    <property type="entry name" value="Cytochrome b-c1 complex subunit 7"/>
    <property type="match status" value="1"/>
</dbReference>
<name>A0A074WZ79_9PEZI</name>
<evidence type="ECO:0000256" key="1">
    <source>
        <dbReference type="ARBA" id="ARBA00004443"/>
    </source>
</evidence>
<keyword evidence="6 9" id="KW-0249">Electron transport</keyword>
<evidence type="ECO:0000256" key="4">
    <source>
        <dbReference type="ARBA" id="ARBA00022660"/>
    </source>
</evidence>
<evidence type="ECO:0000256" key="6">
    <source>
        <dbReference type="ARBA" id="ARBA00022982"/>
    </source>
</evidence>
<dbReference type="GO" id="GO:0045275">
    <property type="term" value="C:respiratory chain complex III"/>
    <property type="evidence" value="ECO:0007669"/>
    <property type="project" value="InterPro"/>
</dbReference>
<keyword evidence="5 9" id="KW-0999">Mitochondrion inner membrane</keyword>
<evidence type="ECO:0000313" key="11">
    <source>
        <dbReference type="Proteomes" id="UP000027730"/>
    </source>
</evidence>